<organism evidence="2 3">
    <name type="scientific">Caldimonas mangrovi</name>
    <dbReference type="NCBI Taxonomy" id="2944811"/>
    <lineage>
        <taxon>Bacteria</taxon>
        <taxon>Pseudomonadati</taxon>
        <taxon>Pseudomonadota</taxon>
        <taxon>Betaproteobacteria</taxon>
        <taxon>Burkholderiales</taxon>
        <taxon>Sphaerotilaceae</taxon>
        <taxon>Caldimonas</taxon>
    </lineage>
</organism>
<dbReference type="Proteomes" id="UP001165541">
    <property type="component" value="Unassembled WGS sequence"/>
</dbReference>
<feature type="chain" id="PRO_5045208355" evidence="1">
    <location>
        <begin position="23"/>
        <end position="253"/>
    </location>
</feature>
<name>A0ABT0YJG2_9BURK</name>
<dbReference type="RefSeq" id="WP_251776700.1">
    <property type="nucleotide sequence ID" value="NZ_JAMKFE010000002.1"/>
</dbReference>
<evidence type="ECO:0000256" key="1">
    <source>
        <dbReference type="SAM" id="SignalP"/>
    </source>
</evidence>
<proteinExistence type="predicted"/>
<gene>
    <name evidence="2" type="ORF">M8A51_03295</name>
</gene>
<evidence type="ECO:0000313" key="3">
    <source>
        <dbReference type="Proteomes" id="UP001165541"/>
    </source>
</evidence>
<dbReference type="EMBL" id="JAMKFE010000002">
    <property type="protein sequence ID" value="MCM5678554.1"/>
    <property type="molecule type" value="Genomic_DNA"/>
</dbReference>
<accession>A0ABT0YJG2</accession>
<dbReference type="Pfam" id="PF04338">
    <property type="entry name" value="DUF481"/>
    <property type="match status" value="1"/>
</dbReference>
<reference evidence="2" key="1">
    <citation type="submission" date="2022-05" db="EMBL/GenBank/DDBJ databases">
        <title>Schlegelella sp. nov., isolated from mangrove soil.</title>
        <authorList>
            <person name="Liu Y."/>
            <person name="Ge X."/>
            <person name="Liu W."/>
        </authorList>
    </citation>
    <scope>NUCLEOTIDE SEQUENCE</scope>
    <source>
        <strain evidence="2">S2-27</strain>
    </source>
</reference>
<protein>
    <submittedName>
        <fullName evidence="2">DUF481 domain-containing protein</fullName>
    </submittedName>
</protein>
<sequence>MPFAPRLPALILAATLPCAAWAQVTVKPDGQWRHLFGAGASLSSGNSDASSFNLTADSVRATDHDKWSLTGRAQYAKVEDETSAERFGAGTQYDRDFSPQWFGFGRLEFLRDRPANLSLRSFAASGVGYHIFRDDTGFWDLSVGLGYTQDRFTDPAEVDGQMRRSYGRAELLLAEESSHQFTETTKFRQKLSLLPVLNEPGTYRAEFDTGVSVAINEKLSLTAALTYRYNSDPGEGLKRGDALFVTGVSLRID</sequence>
<keyword evidence="3" id="KW-1185">Reference proteome</keyword>
<comment type="caution">
    <text evidence="2">The sequence shown here is derived from an EMBL/GenBank/DDBJ whole genome shotgun (WGS) entry which is preliminary data.</text>
</comment>
<dbReference type="InterPro" id="IPR007433">
    <property type="entry name" value="DUF481"/>
</dbReference>
<feature type="signal peptide" evidence="1">
    <location>
        <begin position="1"/>
        <end position="22"/>
    </location>
</feature>
<keyword evidence="1" id="KW-0732">Signal</keyword>
<evidence type="ECO:0000313" key="2">
    <source>
        <dbReference type="EMBL" id="MCM5678554.1"/>
    </source>
</evidence>